<dbReference type="Pfam" id="PF23622">
    <property type="entry name" value="LRR_At1g61320_AtMIF1"/>
    <property type="match status" value="1"/>
</dbReference>
<sequence length="269" mass="30295">MAKRKGAFLQGDDTSQGGKRLRYSEPYLTEDIWRHIHSLMPLRDAARAACISQAFLRSWRRYPNLILTAGTLGLELRKNWKIGIASGIEEITLSLPPEYSFPCSLLSGRSLQHLELVNCAFRPVAGLGCSRNLTKLHLHSVLITDDELACFLSESFALKHLDLSDCREMVYLKIPCSLEQLSYLDVSSCRLQMIESKAPNLSSLSYSGNLVELSLGQSSQVKTLDIEFYDKANFLCYVITKLQNIVPNLESLTIHSDVEPFSQSLEYNQ</sequence>
<protein>
    <submittedName>
        <fullName evidence="2">Os09g0500000 protein</fullName>
    </submittedName>
</protein>
<organism evidence="2 3">
    <name type="scientific">Oryza sativa subsp. japonica</name>
    <name type="common">Rice</name>
    <dbReference type="NCBI Taxonomy" id="39947"/>
    <lineage>
        <taxon>Eukaryota</taxon>
        <taxon>Viridiplantae</taxon>
        <taxon>Streptophyta</taxon>
        <taxon>Embryophyta</taxon>
        <taxon>Tracheophyta</taxon>
        <taxon>Spermatophyta</taxon>
        <taxon>Magnoliopsida</taxon>
        <taxon>Liliopsida</taxon>
        <taxon>Poales</taxon>
        <taxon>Poaceae</taxon>
        <taxon>BOP clade</taxon>
        <taxon>Oryzoideae</taxon>
        <taxon>Oryzeae</taxon>
        <taxon>Oryzinae</taxon>
        <taxon>Oryza</taxon>
        <taxon>Oryza sativa</taxon>
    </lineage>
</organism>
<evidence type="ECO:0000313" key="2">
    <source>
        <dbReference type="EMBL" id="BAH94654.1"/>
    </source>
</evidence>
<evidence type="ECO:0000313" key="3">
    <source>
        <dbReference type="Proteomes" id="UP000000763"/>
    </source>
</evidence>
<accession>C7J775</accession>
<dbReference type="SUPFAM" id="SSF52047">
    <property type="entry name" value="RNI-like"/>
    <property type="match status" value="1"/>
</dbReference>
<reference evidence="3" key="2">
    <citation type="journal article" date="2008" name="Nucleic Acids Res.">
        <title>The rice annotation project database (RAP-DB): 2008 update.</title>
        <authorList>
            <consortium name="The rice annotation project (RAP)"/>
        </authorList>
    </citation>
    <scope>GENOME REANNOTATION</scope>
    <source>
        <strain evidence="3">cv. Nipponbare</strain>
    </source>
</reference>
<dbReference type="Proteomes" id="UP000000763">
    <property type="component" value="Chromosome 9"/>
</dbReference>
<name>C7J775_ORYSJ</name>
<dbReference type="AlphaFoldDB" id="C7J775"/>
<dbReference type="KEGG" id="dosa:Os09g0500000"/>
<reference evidence="2 3" key="1">
    <citation type="journal article" date="2005" name="Nature">
        <title>The map-based sequence of the rice genome.</title>
        <authorList>
            <consortium name="International rice genome sequencing project (IRGSP)"/>
            <person name="Matsumoto T."/>
            <person name="Wu J."/>
            <person name="Kanamori H."/>
            <person name="Katayose Y."/>
            <person name="Fujisawa M."/>
            <person name="Namiki N."/>
            <person name="Mizuno H."/>
            <person name="Yamamoto K."/>
            <person name="Antonio B.A."/>
            <person name="Baba T."/>
            <person name="Sakata K."/>
            <person name="Nagamura Y."/>
            <person name="Aoki H."/>
            <person name="Arikawa K."/>
            <person name="Arita K."/>
            <person name="Bito T."/>
            <person name="Chiden Y."/>
            <person name="Fujitsuka N."/>
            <person name="Fukunaka R."/>
            <person name="Hamada M."/>
            <person name="Harada C."/>
            <person name="Hayashi A."/>
            <person name="Hijishita S."/>
            <person name="Honda M."/>
            <person name="Hosokawa S."/>
            <person name="Ichikawa Y."/>
            <person name="Idonuma A."/>
            <person name="Iijima M."/>
            <person name="Ikeda M."/>
            <person name="Ikeno M."/>
            <person name="Ito K."/>
            <person name="Ito S."/>
            <person name="Ito T."/>
            <person name="Ito Y."/>
            <person name="Ito Y."/>
            <person name="Iwabuchi A."/>
            <person name="Kamiya K."/>
            <person name="Karasawa W."/>
            <person name="Kurita K."/>
            <person name="Katagiri S."/>
            <person name="Kikuta A."/>
            <person name="Kobayashi H."/>
            <person name="Kobayashi N."/>
            <person name="Machita K."/>
            <person name="Maehara T."/>
            <person name="Masukawa M."/>
            <person name="Mizubayashi T."/>
            <person name="Mukai Y."/>
            <person name="Nagasaki H."/>
            <person name="Nagata Y."/>
            <person name="Naito S."/>
            <person name="Nakashima M."/>
            <person name="Nakama Y."/>
            <person name="Nakamichi Y."/>
            <person name="Nakamura M."/>
            <person name="Meguro A."/>
            <person name="Negishi M."/>
            <person name="Ohta I."/>
            <person name="Ohta T."/>
            <person name="Okamoto M."/>
            <person name="Ono N."/>
            <person name="Saji S."/>
            <person name="Sakaguchi M."/>
            <person name="Sakai K."/>
            <person name="Shibata M."/>
            <person name="Shimokawa T."/>
            <person name="Song J."/>
            <person name="Takazaki Y."/>
            <person name="Terasawa K."/>
            <person name="Tsugane M."/>
            <person name="Tsuji K."/>
            <person name="Ueda S."/>
            <person name="Waki K."/>
            <person name="Yamagata H."/>
            <person name="Yamamoto M."/>
            <person name="Yamamoto S."/>
            <person name="Yamane H."/>
            <person name="Yoshiki S."/>
            <person name="Yoshihara R."/>
            <person name="Yukawa K."/>
            <person name="Zhong H."/>
            <person name="Yano M."/>
            <person name="Yuan Q."/>
            <person name="Ouyang S."/>
            <person name="Liu J."/>
            <person name="Jones K.M."/>
            <person name="Gansberger K."/>
            <person name="Moffat K."/>
            <person name="Hill J."/>
            <person name="Bera J."/>
            <person name="Fadrosh D."/>
            <person name="Jin S."/>
            <person name="Johri S."/>
            <person name="Kim M."/>
            <person name="Overton L."/>
            <person name="Reardon M."/>
            <person name="Tsitrin T."/>
            <person name="Vuong H."/>
            <person name="Weaver B."/>
            <person name="Ciecko A."/>
            <person name="Tallon L."/>
            <person name="Jackson J."/>
            <person name="Pai G."/>
            <person name="Aken S.V."/>
            <person name="Utterback T."/>
            <person name="Reidmuller S."/>
            <person name="Feldblyum T."/>
            <person name="Hsiao J."/>
            <person name="Zismann V."/>
            <person name="Iobst S."/>
            <person name="de Vazeille A.R."/>
            <person name="Buell C.R."/>
            <person name="Ying K."/>
            <person name="Li Y."/>
            <person name="Lu T."/>
            <person name="Huang Y."/>
            <person name="Zhao Q."/>
            <person name="Feng Q."/>
            <person name="Zhang L."/>
            <person name="Zhu J."/>
            <person name="Weng Q."/>
            <person name="Mu J."/>
            <person name="Lu Y."/>
            <person name="Fan D."/>
            <person name="Liu Y."/>
            <person name="Guan J."/>
            <person name="Zhang Y."/>
            <person name="Yu S."/>
            <person name="Liu X."/>
            <person name="Zhang Y."/>
            <person name="Hong G."/>
            <person name="Han B."/>
            <person name="Choisne N."/>
            <person name="Demange N."/>
            <person name="Orjeda G."/>
            <person name="Samain S."/>
            <person name="Cattolico L."/>
            <person name="Pelletier E."/>
            <person name="Couloux A."/>
            <person name="Segurens B."/>
            <person name="Wincker P."/>
            <person name="D'Hont A."/>
            <person name="Scarpelli C."/>
            <person name="Weissenbach J."/>
            <person name="Salanoubat M."/>
            <person name="Quetier F."/>
            <person name="Yu Y."/>
            <person name="Kim H.R."/>
            <person name="Rambo T."/>
            <person name="Currie J."/>
            <person name="Collura K."/>
            <person name="Luo M."/>
            <person name="Yang T."/>
            <person name="Ammiraju J.S.S."/>
            <person name="Engler F."/>
            <person name="Soderlund C."/>
            <person name="Wing R.A."/>
            <person name="Palmer L.E."/>
            <person name="de la Bastide M."/>
            <person name="Spiegel L."/>
            <person name="Nascimento L."/>
            <person name="Zutavern T."/>
            <person name="O'Shaughnessy A."/>
            <person name="Dike S."/>
            <person name="Dedhia N."/>
            <person name="Preston R."/>
            <person name="Balija V."/>
            <person name="McCombie W.R."/>
            <person name="Chow T."/>
            <person name="Chen H."/>
            <person name="Chung M."/>
            <person name="Chen C."/>
            <person name="Shaw J."/>
            <person name="Wu H."/>
            <person name="Hsiao K."/>
            <person name="Chao Y."/>
            <person name="Chu M."/>
            <person name="Cheng C."/>
            <person name="Hour A."/>
            <person name="Lee P."/>
            <person name="Lin S."/>
            <person name="Lin Y."/>
            <person name="Liou J."/>
            <person name="Liu S."/>
            <person name="Hsing Y."/>
            <person name="Raghuvanshi S."/>
            <person name="Mohanty A."/>
            <person name="Bharti A.K."/>
            <person name="Gaur A."/>
            <person name="Gupta V."/>
            <person name="Kumar D."/>
            <person name="Ravi V."/>
            <person name="Vij S."/>
            <person name="Kapur A."/>
            <person name="Khurana P."/>
            <person name="Khurana P."/>
            <person name="Khurana J.P."/>
            <person name="Tyagi A.K."/>
            <person name="Gaikwad K."/>
            <person name="Singh A."/>
            <person name="Dalal V."/>
            <person name="Srivastava S."/>
            <person name="Dixit A."/>
            <person name="Pal A.K."/>
            <person name="Ghazi I.A."/>
            <person name="Yadav M."/>
            <person name="Pandit A."/>
            <person name="Bhargava A."/>
            <person name="Sureshbabu K."/>
            <person name="Batra K."/>
            <person name="Sharma T.R."/>
            <person name="Mohapatra T."/>
            <person name="Singh N.K."/>
            <person name="Messing J."/>
            <person name="Nelson A.B."/>
            <person name="Fuks G."/>
            <person name="Kavchok S."/>
            <person name="Keizer G."/>
            <person name="Linton E."/>
            <person name="Llaca V."/>
            <person name="Song R."/>
            <person name="Tanyolac B."/>
            <person name="Young S."/>
            <person name="Ho-Il K."/>
            <person name="Hahn J.H."/>
            <person name="Sangsakoo G."/>
            <person name="Vanavichit A."/>
            <person name="de Mattos Luiz.A.T."/>
            <person name="Zimmer P.D."/>
            <person name="Malone G."/>
            <person name="Dellagostin O."/>
            <person name="de Oliveira A.C."/>
            <person name="Bevan M."/>
            <person name="Bancroft I."/>
            <person name="Minx P."/>
            <person name="Cordum H."/>
            <person name="Wilson R."/>
            <person name="Cheng Z."/>
            <person name="Jin W."/>
            <person name="Jiang J."/>
            <person name="Leong S.A."/>
            <person name="Iwama H."/>
            <person name="Gojobori T."/>
            <person name="Itoh T."/>
            <person name="Niimura Y."/>
            <person name="Fujii Y."/>
            <person name="Habara T."/>
            <person name="Sakai H."/>
            <person name="Sato Y."/>
            <person name="Wilson G."/>
            <person name="Kumar K."/>
            <person name="McCouch S."/>
            <person name="Juretic N."/>
            <person name="Hoen D."/>
            <person name="Wright S."/>
            <person name="Bruskiewich R."/>
            <person name="Bureau T."/>
            <person name="Miyao A."/>
            <person name="Hirochika H."/>
            <person name="Nishikawa T."/>
            <person name="Kadowaki K."/>
            <person name="Sugiura M."/>
            <person name="Burr B."/>
            <person name="Sasaki T."/>
        </authorList>
    </citation>
    <scope>NUCLEOTIDE SEQUENCE [LARGE SCALE GENOMIC DNA]</scope>
    <source>
        <strain evidence="3">cv. Nipponbare</strain>
    </source>
</reference>
<dbReference type="InterPro" id="IPR053772">
    <property type="entry name" value="At1g61320/At1g61330-like"/>
</dbReference>
<dbReference type="PANTHER" id="PTHR34145">
    <property type="entry name" value="OS02G0105600 PROTEIN"/>
    <property type="match status" value="1"/>
</dbReference>
<dbReference type="EMBL" id="AP008215">
    <property type="protein sequence ID" value="BAH94654.1"/>
    <property type="molecule type" value="Genomic_DNA"/>
</dbReference>
<proteinExistence type="predicted"/>
<dbReference type="Gene3D" id="3.80.10.10">
    <property type="entry name" value="Ribonuclease Inhibitor"/>
    <property type="match status" value="1"/>
</dbReference>
<gene>
    <name evidence="2" type="ordered locus">Os09g0500000</name>
</gene>
<dbReference type="InterPro" id="IPR032675">
    <property type="entry name" value="LRR_dom_sf"/>
</dbReference>
<feature type="domain" description="At1g61320/AtMIF1 LRR" evidence="1">
    <location>
        <begin position="81"/>
        <end position="262"/>
    </location>
</feature>
<dbReference type="PANTHER" id="PTHR34145:SF8">
    <property type="entry name" value="OS05G0538250 PROTEIN"/>
    <property type="match status" value="1"/>
</dbReference>
<evidence type="ECO:0000259" key="1">
    <source>
        <dbReference type="Pfam" id="PF23622"/>
    </source>
</evidence>
<dbReference type="InterPro" id="IPR055357">
    <property type="entry name" value="LRR_At1g61320_AtMIF1"/>
</dbReference>